<keyword evidence="2" id="KW-0812">Transmembrane</keyword>
<organism evidence="3 4">
    <name type="scientific">Sphingopyxis terrae subsp. ummariensis</name>
    <dbReference type="NCBI Taxonomy" id="429001"/>
    <lineage>
        <taxon>Bacteria</taxon>
        <taxon>Pseudomonadati</taxon>
        <taxon>Pseudomonadota</taxon>
        <taxon>Alphaproteobacteria</taxon>
        <taxon>Sphingomonadales</taxon>
        <taxon>Sphingomonadaceae</taxon>
        <taxon>Sphingopyxis</taxon>
    </lineage>
</organism>
<feature type="transmembrane region" description="Helical" evidence="2">
    <location>
        <begin position="311"/>
        <end position="329"/>
    </location>
</feature>
<dbReference type="SUPFAM" id="SSF103473">
    <property type="entry name" value="MFS general substrate transporter"/>
    <property type="match status" value="1"/>
</dbReference>
<keyword evidence="2" id="KW-0472">Membrane</keyword>
<accession>A0A1Y6ESW7</accession>
<comment type="similarity">
    <text evidence="1">Belongs to the sodium:galactoside symporter (TC 2.A.2) family.</text>
</comment>
<dbReference type="AlphaFoldDB" id="A0A1Y6ESW7"/>
<dbReference type="Gene3D" id="1.20.1250.20">
    <property type="entry name" value="MFS general substrate transporter like domains"/>
    <property type="match status" value="2"/>
</dbReference>
<dbReference type="Proteomes" id="UP000194469">
    <property type="component" value="Unassembled WGS sequence"/>
</dbReference>
<feature type="transmembrane region" description="Helical" evidence="2">
    <location>
        <begin position="341"/>
        <end position="363"/>
    </location>
</feature>
<feature type="transmembrane region" description="Helical" evidence="2">
    <location>
        <begin position="232"/>
        <end position="261"/>
    </location>
</feature>
<feature type="transmembrane region" description="Helical" evidence="2">
    <location>
        <begin position="153"/>
        <end position="173"/>
    </location>
</feature>
<feature type="transmembrane region" description="Helical" evidence="2">
    <location>
        <begin position="432"/>
        <end position="452"/>
    </location>
</feature>
<dbReference type="InterPro" id="IPR036259">
    <property type="entry name" value="MFS_trans_sf"/>
</dbReference>
<dbReference type="PANTHER" id="PTHR11328">
    <property type="entry name" value="MAJOR FACILITATOR SUPERFAMILY DOMAIN-CONTAINING PROTEIN"/>
    <property type="match status" value="1"/>
</dbReference>
<dbReference type="EMBL" id="FXWL01000001">
    <property type="protein sequence ID" value="SMQ65647.1"/>
    <property type="molecule type" value="Genomic_DNA"/>
</dbReference>
<dbReference type="InterPro" id="IPR039672">
    <property type="entry name" value="MFS_2"/>
</dbReference>
<evidence type="ECO:0000313" key="4">
    <source>
        <dbReference type="Proteomes" id="UP000194469"/>
    </source>
</evidence>
<feature type="transmembrane region" description="Helical" evidence="2">
    <location>
        <begin position="193"/>
        <end position="211"/>
    </location>
</feature>
<feature type="transmembrane region" description="Helical" evidence="2">
    <location>
        <begin position="20"/>
        <end position="40"/>
    </location>
</feature>
<dbReference type="GO" id="GO:0008643">
    <property type="term" value="P:carbohydrate transport"/>
    <property type="evidence" value="ECO:0007669"/>
    <property type="project" value="InterPro"/>
</dbReference>
<name>A0A1Y6ESW7_9SPHN</name>
<keyword evidence="2" id="KW-1133">Transmembrane helix</keyword>
<feature type="transmembrane region" description="Helical" evidence="2">
    <location>
        <begin position="398"/>
        <end position="417"/>
    </location>
</feature>
<reference evidence="4" key="1">
    <citation type="submission" date="2017-04" db="EMBL/GenBank/DDBJ databases">
        <authorList>
            <person name="Varghese N."/>
            <person name="Submissions S."/>
        </authorList>
    </citation>
    <scope>NUCLEOTIDE SEQUENCE [LARGE SCALE GENOMIC DNA]</scope>
    <source>
        <strain evidence="4">UI2</strain>
    </source>
</reference>
<keyword evidence="4" id="KW-1185">Reference proteome</keyword>
<evidence type="ECO:0000256" key="1">
    <source>
        <dbReference type="ARBA" id="ARBA00009617"/>
    </source>
</evidence>
<dbReference type="GeneID" id="303001374"/>
<dbReference type="GO" id="GO:0005886">
    <property type="term" value="C:plasma membrane"/>
    <property type="evidence" value="ECO:0007669"/>
    <property type="project" value="TreeGrafter"/>
</dbReference>
<dbReference type="Pfam" id="PF13347">
    <property type="entry name" value="MFS_2"/>
    <property type="match status" value="1"/>
</dbReference>
<sequence>MSANILPGALPTRIKVAHGAGAVALGIKEAGLTTFFMIYYNQVLGFDPRIVSLILIGAMLVDAMVDPLIGRLSDATRTRIGRRLPWLYGAAVPMAIAWALLWMSPDIAAHSTLGLAFNVIAVRILVSACEIPSISLVAELTRDYDERTALMRYRFLFGWLGGLVATALAYGYFLKSDDPAQNGLLDPSGYSAFGLFGAAMILVSTLGSALGQHRRVVALPPRPPVQRHGIAMLADILLAFRNPAFLALTSGALFLVTSYATSIAATNYMMLYVWRLTDDQLAWYPAGLALAVFAAFLAVGPAHRRLGKRDTAVAAIAFGTVVGFLPYAARNLGWWIELGSWPSMALLLSFMTVSLFGMIVATISASSMVAEIVEAHEVEHGTRIEGVFFSGYLMTQKFGQALGIFLVGQIIALSGLGERVRPEDLAPGTATGMAWTFAGAMVLISIMSALLLRRYPIDRASHEARLAALASTGGAAADSQGPRP</sequence>
<feature type="transmembrane region" description="Helical" evidence="2">
    <location>
        <begin position="86"/>
        <end position="103"/>
    </location>
</feature>
<feature type="transmembrane region" description="Helical" evidence="2">
    <location>
        <begin position="115"/>
        <end position="141"/>
    </location>
</feature>
<feature type="transmembrane region" description="Helical" evidence="2">
    <location>
        <begin position="46"/>
        <end position="65"/>
    </location>
</feature>
<dbReference type="RefSeq" id="WP_086456435.1">
    <property type="nucleotide sequence ID" value="NZ_FXWL01000001.1"/>
</dbReference>
<feature type="transmembrane region" description="Helical" evidence="2">
    <location>
        <begin position="281"/>
        <end position="299"/>
    </location>
</feature>
<gene>
    <name evidence="3" type="ORF">SAMN06295984_1315</name>
</gene>
<dbReference type="PANTHER" id="PTHR11328:SF24">
    <property type="entry name" value="MAJOR FACILITATOR SUPERFAMILY (MFS) PROFILE DOMAIN-CONTAINING PROTEIN"/>
    <property type="match status" value="1"/>
</dbReference>
<protein>
    <submittedName>
        <fullName evidence="3">Glycoside/pentoside/hexuronide:cation symporter, GPH family</fullName>
    </submittedName>
</protein>
<proteinExistence type="inferred from homology"/>
<dbReference type="GO" id="GO:0015293">
    <property type="term" value="F:symporter activity"/>
    <property type="evidence" value="ECO:0007669"/>
    <property type="project" value="InterPro"/>
</dbReference>
<evidence type="ECO:0000313" key="3">
    <source>
        <dbReference type="EMBL" id="SMQ65647.1"/>
    </source>
</evidence>
<evidence type="ECO:0000256" key="2">
    <source>
        <dbReference type="SAM" id="Phobius"/>
    </source>
</evidence>